<feature type="transmembrane region" description="Helical" evidence="1">
    <location>
        <begin position="57"/>
        <end position="78"/>
    </location>
</feature>
<evidence type="ECO:0000313" key="3">
    <source>
        <dbReference type="Proteomes" id="UP001589647"/>
    </source>
</evidence>
<dbReference type="Pfam" id="PF08592">
    <property type="entry name" value="Anthrone_oxy"/>
    <property type="match status" value="1"/>
</dbReference>
<dbReference type="EMBL" id="JBHMEI010000001">
    <property type="protein sequence ID" value="MFB9199598.1"/>
    <property type="molecule type" value="Genomic_DNA"/>
</dbReference>
<protein>
    <submittedName>
        <fullName evidence="2">DUF1772 domain-containing protein</fullName>
    </submittedName>
</protein>
<keyword evidence="1" id="KW-0472">Membrane</keyword>
<evidence type="ECO:0000313" key="2">
    <source>
        <dbReference type="EMBL" id="MFB9199598.1"/>
    </source>
</evidence>
<feature type="transmembrane region" description="Helical" evidence="1">
    <location>
        <begin position="6"/>
        <end position="26"/>
    </location>
</feature>
<proteinExistence type="predicted"/>
<feature type="transmembrane region" description="Helical" evidence="1">
    <location>
        <begin position="84"/>
        <end position="105"/>
    </location>
</feature>
<gene>
    <name evidence="2" type="ORF">ACFFV7_00225</name>
</gene>
<reference evidence="2 3" key="1">
    <citation type="submission" date="2024-09" db="EMBL/GenBank/DDBJ databases">
        <authorList>
            <person name="Sun Q."/>
            <person name="Mori K."/>
        </authorList>
    </citation>
    <scope>NUCLEOTIDE SEQUENCE [LARGE SCALE GENOMIC DNA]</scope>
    <source>
        <strain evidence="2 3">CCM 3426</strain>
    </source>
</reference>
<name>A0ABV5I4Y3_9ACTN</name>
<dbReference type="InterPro" id="IPR013901">
    <property type="entry name" value="Anthrone_oxy"/>
</dbReference>
<accession>A0ABV5I4Y3</accession>
<keyword evidence="1" id="KW-1133">Transmembrane helix</keyword>
<evidence type="ECO:0000256" key="1">
    <source>
        <dbReference type="SAM" id="Phobius"/>
    </source>
</evidence>
<dbReference type="Proteomes" id="UP001589647">
    <property type="component" value="Unassembled WGS sequence"/>
</dbReference>
<keyword evidence="3" id="KW-1185">Reference proteome</keyword>
<dbReference type="RefSeq" id="WP_185845307.1">
    <property type="nucleotide sequence ID" value="NZ_BMRC01000001.1"/>
</dbReference>
<organism evidence="2 3">
    <name type="scientific">Nonomuraea spiralis</name>
    <dbReference type="NCBI Taxonomy" id="46182"/>
    <lineage>
        <taxon>Bacteria</taxon>
        <taxon>Bacillati</taxon>
        <taxon>Actinomycetota</taxon>
        <taxon>Actinomycetes</taxon>
        <taxon>Streptosporangiales</taxon>
        <taxon>Streptosporangiaceae</taxon>
        <taxon>Nonomuraea</taxon>
    </lineage>
</organism>
<sequence>MSVLRAVVLIAATMATGLAAGVFGLYSHTIMRGLGGTDDRTFVTAFQAIDRAIINPWFMLSFMGALAFTGLAAVLHLGQNVRAALPWILVALVLYLVAFVLTVAVNVPLNDALKAAGDPDKITDLAAVRRAFDEAKWAGFNLVRTIATTGAFASLCWALVTSGRAN</sequence>
<comment type="caution">
    <text evidence="2">The sequence shown here is derived from an EMBL/GenBank/DDBJ whole genome shotgun (WGS) entry which is preliminary data.</text>
</comment>
<keyword evidence="1" id="KW-0812">Transmembrane</keyword>